<dbReference type="PANTHER" id="PTHR12294">
    <property type="entry name" value="EF HAND DOMAIN FAMILY A1,A2-RELATED"/>
    <property type="match status" value="1"/>
</dbReference>
<dbReference type="InterPro" id="IPR002048">
    <property type="entry name" value="EF_hand_dom"/>
</dbReference>
<dbReference type="EMBL" id="OU015569">
    <property type="protein sequence ID" value="CAG5098633.1"/>
    <property type="molecule type" value="Genomic_DNA"/>
</dbReference>
<keyword evidence="8" id="KW-0106">Calcium</keyword>
<dbReference type="PROSITE" id="PS00018">
    <property type="entry name" value="EF_HAND_1"/>
    <property type="match status" value="2"/>
</dbReference>
<keyword evidence="17" id="KW-1185">Reference proteome</keyword>
<evidence type="ECO:0000256" key="3">
    <source>
        <dbReference type="ARBA" id="ARBA00022448"/>
    </source>
</evidence>
<proteinExistence type="inferred from homology"/>
<evidence type="ECO:0000256" key="2">
    <source>
        <dbReference type="ARBA" id="ARBA00004569"/>
    </source>
</evidence>
<reference evidence="16 17" key="1">
    <citation type="submission" date="2021-04" db="EMBL/GenBank/DDBJ databases">
        <authorList>
            <person name="Bliznina A."/>
        </authorList>
    </citation>
    <scope>NUCLEOTIDE SEQUENCE [LARGE SCALE GENOMIC DNA]</scope>
</reference>
<evidence type="ECO:0000256" key="4">
    <source>
        <dbReference type="ARBA" id="ARBA00022568"/>
    </source>
</evidence>
<evidence type="ECO:0000259" key="15">
    <source>
        <dbReference type="PROSITE" id="PS50222"/>
    </source>
</evidence>
<accession>A0ABN7SI31</accession>
<feature type="domain" description="EF-hand" evidence="15">
    <location>
        <begin position="108"/>
        <end position="143"/>
    </location>
</feature>
<evidence type="ECO:0000256" key="7">
    <source>
        <dbReference type="ARBA" id="ARBA00022792"/>
    </source>
</evidence>
<sequence length="405" mass="46861">MMEYENKLRLHSNPDKVFRYFATVQAVTDDDRANEVYMTPNDLIRSLTPGGDLQPSNLQLDQYKKIKTERKALKMSKKDLSKLEPTFQNLGGYINFEDYMFILMLLTTPRRNFEIAFRMFDLDGNGVVDSAEFEKVTETIMKGKVFNPGKGNTVVKRHRKKRQSNISAFFFGEDKSRSLSSQDFTKFQEELQKDILKMEYDLLEKGENEIAKMKDFGMMLIEHARMDPDKTKKIRKRLNKFYKKKKVKTVNEETGEEEIHFEQRIDPGIHFDEVLNFFNFIKSIHEIEIAFTFFAMAGKEVNEEMMTSIAKTVCGVDLKPELVEMIFLIFDEDGNGTLSHKEFIDVMKKRLIRGLDSKRELGVWNKFSALSVCGYEAFAPESVKVFAETVKSGMSQEGSTSSFGD</sequence>
<comment type="similarity">
    <text evidence="13">Belongs to the MICU1 family. MICU1 subfamily.</text>
</comment>
<dbReference type="Gene3D" id="1.10.238.10">
    <property type="entry name" value="EF-hand"/>
    <property type="match status" value="2"/>
</dbReference>
<evidence type="ECO:0000256" key="8">
    <source>
        <dbReference type="ARBA" id="ARBA00022837"/>
    </source>
</evidence>
<evidence type="ECO:0000256" key="5">
    <source>
        <dbReference type="ARBA" id="ARBA00022723"/>
    </source>
</evidence>
<dbReference type="Pfam" id="PF13833">
    <property type="entry name" value="EF-hand_8"/>
    <property type="match status" value="1"/>
</dbReference>
<keyword evidence="6" id="KW-0677">Repeat</keyword>
<keyword evidence="10" id="KW-0406">Ion transport</keyword>
<evidence type="ECO:0000256" key="14">
    <source>
        <dbReference type="ARBA" id="ARBA00040181"/>
    </source>
</evidence>
<gene>
    <name evidence="16" type="ORF">OKIOD_LOCUS7400</name>
</gene>
<organism evidence="16 17">
    <name type="scientific">Oikopleura dioica</name>
    <name type="common">Tunicate</name>
    <dbReference type="NCBI Taxonomy" id="34765"/>
    <lineage>
        <taxon>Eukaryota</taxon>
        <taxon>Metazoa</taxon>
        <taxon>Chordata</taxon>
        <taxon>Tunicata</taxon>
        <taxon>Appendicularia</taxon>
        <taxon>Copelata</taxon>
        <taxon>Oikopleuridae</taxon>
        <taxon>Oikopleura</taxon>
    </lineage>
</organism>
<keyword evidence="11" id="KW-0496">Mitochondrion</keyword>
<dbReference type="PANTHER" id="PTHR12294:SF1">
    <property type="entry name" value="CALCIUM UPTAKE PROTEIN 1, MITOCHONDRIAL"/>
    <property type="match status" value="1"/>
</dbReference>
<keyword evidence="5" id="KW-0479">Metal-binding</keyword>
<dbReference type="PROSITE" id="PS50222">
    <property type="entry name" value="EF_HAND_2"/>
    <property type="match status" value="2"/>
</dbReference>
<keyword evidence="3" id="KW-0813">Transport</keyword>
<evidence type="ECO:0000313" key="16">
    <source>
        <dbReference type="EMBL" id="CAG5098633.1"/>
    </source>
</evidence>
<evidence type="ECO:0000256" key="6">
    <source>
        <dbReference type="ARBA" id="ARBA00022737"/>
    </source>
</evidence>
<dbReference type="Proteomes" id="UP001158576">
    <property type="component" value="Chromosome XSR"/>
</dbReference>
<evidence type="ECO:0000256" key="1">
    <source>
        <dbReference type="ARBA" id="ARBA00004273"/>
    </source>
</evidence>
<dbReference type="InterPro" id="IPR039800">
    <property type="entry name" value="MICU1/2/3"/>
</dbReference>
<name>A0ABN7SI31_OIKDI</name>
<evidence type="ECO:0000256" key="10">
    <source>
        <dbReference type="ARBA" id="ARBA00023065"/>
    </source>
</evidence>
<comment type="subcellular location">
    <subcellularLocation>
        <location evidence="1">Mitochondrion inner membrane</location>
    </subcellularLocation>
    <subcellularLocation>
        <location evidence="2">Mitochondrion intermembrane space</location>
    </subcellularLocation>
</comment>
<keyword evidence="4" id="KW-0109">Calcium transport</keyword>
<keyword evidence="7" id="KW-0999">Mitochondrion inner membrane</keyword>
<keyword evidence="9" id="KW-0809">Transit peptide</keyword>
<protein>
    <recommendedName>
        <fullName evidence="14">Calcium uptake protein 1, mitochondrial</fullName>
    </recommendedName>
</protein>
<evidence type="ECO:0000256" key="11">
    <source>
        <dbReference type="ARBA" id="ARBA00023128"/>
    </source>
</evidence>
<evidence type="ECO:0000313" key="17">
    <source>
        <dbReference type="Proteomes" id="UP001158576"/>
    </source>
</evidence>
<keyword evidence="12" id="KW-0472">Membrane</keyword>
<dbReference type="InterPro" id="IPR018247">
    <property type="entry name" value="EF_Hand_1_Ca_BS"/>
</dbReference>
<dbReference type="Pfam" id="PF13202">
    <property type="entry name" value="EF-hand_5"/>
    <property type="match status" value="1"/>
</dbReference>
<dbReference type="SUPFAM" id="SSF47473">
    <property type="entry name" value="EF-hand"/>
    <property type="match status" value="2"/>
</dbReference>
<dbReference type="SMART" id="SM00054">
    <property type="entry name" value="EFh"/>
    <property type="match status" value="2"/>
</dbReference>
<evidence type="ECO:0000256" key="12">
    <source>
        <dbReference type="ARBA" id="ARBA00023136"/>
    </source>
</evidence>
<dbReference type="InterPro" id="IPR011992">
    <property type="entry name" value="EF-hand-dom_pair"/>
</dbReference>
<evidence type="ECO:0000256" key="13">
    <source>
        <dbReference type="ARBA" id="ARBA00038333"/>
    </source>
</evidence>
<feature type="domain" description="EF-hand" evidence="15">
    <location>
        <begin position="318"/>
        <end position="353"/>
    </location>
</feature>
<evidence type="ECO:0000256" key="9">
    <source>
        <dbReference type="ARBA" id="ARBA00022946"/>
    </source>
</evidence>
<dbReference type="CDD" id="cd15900">
    <property type="entry name" value="EFh_MICU"/>
    <property type="match status" value="1"/>
</dbReference>